<proteinExistence type="predicted"/>
<reference evidence="3 4" key="1">
    <citation type="journal article" date="2012" name="Genome Biol.">
        <title>Genome and low-iron response of an oceanic diatom adapted to chronic iron limitation.</title>
        <authorList>
            <person name="Lommer M."/>
            <person name="Specht M."/>
            <person name="Roy A.S."/>
            <person name="Kraemer L."/>
            <person name="Andreson R."/>
            <person name="Gutowska M.A."/>
            <person name="Wolf J."/>
            <person name="Bergner S.V."/>
            <person name="Schilhabel M.B."/>
            <person name="Klostermeier U.C."/>
            <person name="Beiko R.G."/>
            <person name="Rosenstiel P."/>
            <person name="Hippler M."/>
            <person name="Laroche J."/>
        </authorList>
    </citation>
    <scope>NUCLEOTIDE SEQUENCE [LARGE SCALE GENOMIC DNA]</scope>
    <source>
        <strain evidence="3 4">CCMP1005</strain>
    </source>
</reference>
<evidence type="ECO:0000256" key="1">
    <source>
        <dbReference type="SAM" id="MobiDB-lite"/>
    </source>
</evidence>
<accession>K0SBU4</accession>
<feature type="signal peptide" evidence="2">
    <location>
        <begin position="1"/>
        <end position="19"/>
    </location>
</feature>
<comment type="caution">
    <text evidence="3">The sequence shown here is derived from an EMBL/GenBank/DDBJ whole genome shotgun (WGS) entry which is preliminary data.</text>
</comment>
<dbReference type="EMBL" id="AGNL01025253">
    <property type="protein sequence ID" value="EJK58411.1"/>
    <property type="molecule type" value="Genomic_DNA"/>
</dbReference>
<keyword evidence="2" id="KW-0732">Signal</keyword>
<keyword evidence="4" id="KW-1185">Reference proteome</keyword>
<sequence>MWARIELCIIPGAMVVLHAEPWFRGPSDCPEHYDDLNMASGSLGGRPKVPLICLEPHGKLSTSPTGPIWASMGCLVGCSAAEPWFRGPSDCAEHYDDLNMASGSLGGRPKVPLICLEPHGNVNVTRDSTPMGSSVSLTKHRAERAERARKQLATATARHQDKSRTEKRNMPDKDQHRGLMIDDRSTLKPRRAQQAYADRLGM</sequence>
<name>K0SBU4_THAOC</name>
<dbReference type="AlphaFoldDB" id="K0SBU4"/>
<gene>
    <name evidence="3" type="ORF">THAOC_21468</name>
</gene>
<evidence type="ECO:0000313" key="3">
    <source>
        <dbReference type="EMBL" id="EJK58411.1"/>
    </source>
</evidence>
<protein>
    <submittedName>
        <fullName evidence="3">Uncharacterized protein</fullName>
    </submittedName>
</protein>
<evidence type="ECO:0000313" key="4">
    <source>
        <dbReference type="Proteomes" id="UP000266841"/>
    </source>
</evidence>
<feature type="compositionally biased region" description="Polar residues" evidence="1">
    <location>
        <begin position="126"/>
        <end position="137"/>
    </location>
</feature>
<dbReference type="Proteomes" id="UP000266841">
    <property type="component" value="Unassembled WGS sequence"/>
</dbReference>
<feature type="chain" id="PRO_5003837683" evidence="2">
    <location>
        <begin position="20"/>
        <end position="202"/>
    </location>
</feature>
<organism evidence="3 4">
    <name type="scientific">Thalassiosira oceanica</name>
    <name type="common">Marine diatom</name>
    <dbReference type="NCBI Taxonomy" id="159749"/>
    <lineage>
        <taxon>Eukaryota</taxon>
        <taxon>Sar</taxon>
        <taxon>Stramenopiles</taxon>
        <taxon>Ochrophyta</taxon>
        <taxon>Bacillariophyta</taxon>
        <taxon>Coscinodiscophyceae</taxon>
        <taxon>Thalassiosirophycidae</taxon>
        <taxon>Thalassiosirales</taxon>
        <taxon>Thalassiosiraceae</taxon>
        <taxon>Thalassiosira</taxon>
    </lineage>
</organism>
<feature type="compositionally biased region" description="Basic and acidic residues" evidence="1">
    <location>
        <begin position="158"/>
        <end position="186"/>
    </location>
</feature>
<feature type="region of interest" description="Disordered" evidence="1">
    <location>
        <begin position="126"/>
        <end position="202"/>
    </location>
</feature>
<evidence type="ECO:0000256" key="2">
    <source>
        <dbReference type="SAM" id="SignalP"/>
    </source>
</evidence>